<organism evidence="1 2">
    <name type="scientific">Timema podura</name>
    <name type="common">Walking stick</name>
    <dbReference type="NCBI Taxonomy" id="61482"/>
    <lineage>
        <taxon>Eukaryota</taxon>
        <taxon>Metazoa</taxon>
        <taxon>Ecdysozoa</taxon>
        <taxon>Arthropoda</taxon>
        <taxon>Hexapoda</taxon>
        <taxon>Insecta</taxon>
        <taxon>Pterygota</taxon>
        <taxon>Neoptera</taxon>
        <taxon>Polyneoptera</taxon>
        <taxon>Phasmatodea</taxon>
        <taxon>Timematodea</taxon>
        <taxon>Timematoidea</taxon>
        <taxon>Timematidae</taxon>
        <taxon>Timema</taxon>
    </lineage>
</organism>
<dbReference type="Proteomes" id="UP001153148">
    <property type="component" value="Unassembled WGS sequence"/>
</dbReference>
<evidence type="ECO:0000313" key="2">
    <source>
        <dbReference type="Proteomes" id="UP001153148"/>
    </source>
</evidence>
<proteinExistence type="predicted"/>
<dbReference type="EMBL" id="CAJPIN010017117">
    <property type="protein sequence ID" value="CAG2061748.1"/>
    <property type="molecule type" value="Genomic_DNA"/>
</dbReference>
<name>A0ABN7P1D4_TIMPD</name>
<gene>
    <name evidence="1" type="ORF">TPAB3V08_LOCUS8701</name>
</gene>
<protein>
    <submittedName>
        <fullName evidence="1">Uncharacterized protein</fullName>
    </submittedName>
</protein>
<sequence length="63" mass="6922">NFDKSKISAVDTTANTDPVRVIESNLFWITTGPRRDVNAYMIKASGNWGMCPPNPPEVVEAAK</sequence>
<comment type="caution">
    <text evidence="1">The sequence shown here is derived from an EMBL/GenBank/DDBJ whole genome shotgun (WGS) entry which is preliminary data.</text>
</comment>
<accession>A0ABN7P1D4</accession>
<keyword evidence="2" id="KW-1185">Reference proteome</keyword>
<evidence type="ECO:0000313" key="1">
    <source>
        <dbReference type="EMBL" id="CAG2061748.1"/>
    </source>
</evidence>
<feature type="non-terminal residue" evidence="1">
    <location>
        <position position="1"/>
    </location>
</feature>
<reference evidence="1" key="1">
    <citation type="submission" date="2021-03" db="EMBL/GenBank/DDBJ databases">
        <authorList>
            <person name="Tran Van P."/>
        </authorList>
    </citation>
    <scope>NUCLEOTIDE SEQUENCE</scope>
</reference>